<comment type="caution">
    <text evidence="3">The sequence shown here is derived from an EMBL/GenBank/DDBJ whole genome shotgun (WGS) entry which is preliminary data.</text>
</comment>
<dbReference type="PANTHER" id="PTHR34947">
    <property type="entry name" value="TRANSMEMBRANE PROTEIN"/>
    <property type="match status" value="1"/>
</dbReference>
<evidence type="ECO:0000256" key="2">
    <source>
        <dbReference type="SAM" id="Phobius"/>
    </source>
</evidence>
<feature type="transmembrane region" description="Helical" evidence="2">
    <location>
        <begin position="45"/>
        <end position="62"/>
    </location>
</feature>
<name>A0AAE1M9U8_9FABA</name>
<protein>
    <submittedName>
        <fullName evidence="3">Uncharacterized protein</fullName>
    </submittedName>
</protein>
<evidence type="ECO:0000313" key="4">
    <source>
        <dbReference type="Proteomes" id="UP001293593"/>
    </source>
</evidence>
<keyword evidence="2" id="KW-0812">Transmembrane</keyword>
<keyword evidence="2" id="KW-0472">Membrane</keyword>
<feature type="compositionally biased region" description="Acidic residues" evidence="1">
    <location>
        <begin position="161"/>
        <end position="179"/>
    </location>
</feature>
<dbReference type="AlphaFoldDB" id="A0AAE1M9U8"/>
<dbReference type="PANTHER" id="PTHR34947:SF4">
    <property type="entry name" value="TRANSMEMBRANE PROTEIN"/>
    <property type="match status" value="1"/>
</dbReference>
<proteinExistence type="predicted"/>
<feature type="region of interest" description="Disordered" evidence="1">
    <location>
        <begin position="141"/>
        <end position="221"/>
    </location>
</feature>
<dbReference type="Proteomes" id="UP001293593">
    <property type="component" value="Unassembled WGS sequence"/>
</dbReference>
<reference evidence="3" key="1">
    <citation type="submission" date="2023-10" db="EMBL/GenBank/DDBJ databases">
        <title>Chromosome-level genome of the transformable northern wattle, Acacia crassicarpa.</title>
        <authorList>
            <person name="Massaro I."/>
            <person name="Sinha N.R."/>
            <person name="Poethig S."/>
            <person name="Leichty A.R."/>
        </authorList>
    </citation>
    <scope>NUCLEOTIDE SEQUENCE</scope>
    <source>
        <strain evidence="3">Acra3RX</strain>
        <tissue evidence="3">Leaf</tissue>
    </source>
</reference>
<organism evidence="3 4">
    <name type="scientific">Acacia crassicarpa</name>
    <name type="common">northern wattle</name>
    <dbReference type="NCBI Taxonomy" id="499986"/>
    <lineage>
        <taxon>Eukaryota</taxon>
        <taxon>Viridiplantae</taxon>
        <taxon>Streptophyta</taxon>
        <taxon>Embryophyta</taxon>
        <taxon>Tracheophyta</taxon>
        <taxon>Spermatophyta</taxon>
        <taxon>Magnoliopsida</taxon>
        <taxon>eudicotyledons</taxon>
        <taxon>Gunneridae</taxon>
        <taxon>Pentapetalae</taxon>
        <taxon>rosids</taxon>
        <taxon>fabids</taxon>
        <taxon>Fabales</taxon>
        <taxon>Fabaceae</taxon>
        <taxon>Caesalpinioideae</taxon>
        <taxon>mimosoid clade</taxon>
        <taxon>Acacieae</taxon>
        <taxon>Acacia</taxon>
    </lineage>
</organism>
<keyword evidence="2" id="KW-1133">Transmembrane helix</keyword>
<evidence type="ECO:0000313" key="3">
    <source>
        <dbReference type="EMBL" id="KAK4259132.1"/>
    </source>
</evidence>
<sequence length="247" mass="28643">MCLHRREQVTSLQIQMDRSEDWKLQQDQGGEKSQKYHHHFLPKRILKFVFSVSVFSFLLWYSFGCSILPHEESINAFFSTFIFSIFSHILQRKYMFLICNAILAFLAKTSLSMSDSYDEDLHDHVEFPHQSENAIPVSVEASSSIMADQQQQETDNKEVVSEEADDDEEAEEEEEEEEAFTVKKEADSTNKVMVGTQDGGEEEEEETMGGENEELSNADELNRKFEEFIRKMKEEIRIEAQSQLIAV</sequence>
<feature type="compositionally biased region" description="Polar residues" evidence="1">
    <location>
        <begin position="141"/>
        <end position="153"/>
    </location>
</feature>
<keyword evidence="4" id="KW-1185">Reference proteome</keyword>
<feature type="transmembrane region" description="Helical" evidence="2">
    <location>
        <begin position="74"/>
        <end position="90"/>
    </location>
</feature>
<evidence type="ECO:0000256" key="1">
    <source>
        <dbReference type="SAM" id="MobiDB-lite"/>
    </source>
</evidence>
<gene>
    <name evidence="3" type="ORF">QN277_005499</name>
</gene>
<feature type="compositionally biased region" description="Acidic residues" evidence="1">
    <location>
        <begin position="199"/>
        <end position="217"/>
    </location>
</feature>
<accession>A0AAE1M9U8</accession>
<dbReference type="EMBL" id="JAWXYG010000011">
    <property type="protein sequence ID" value="KAK4259132.1"/>
    <property type="molecule type" value="Genomic_DNA"/>
</dbReference>